<dbReference type="InterPro" id="IPR044135">
    <property type="entry name" value="Met-tRNA-FMT_C"/>
</dbReference>
<dbReference type="GO" id="GO:0004479">
    <property type="term" value="F:methionyl-tRNA formyltransferase activity"/>
    <property type="evidence" value="ECO:0007669"/>
    <property type="project" value="UniProtKB-EC"/>
</dbReference>
<evidence type="ECO:0000259" key="5">
    <source>
        <dbReference type="Pfam" id="PF00551"/>
    </source>
</evidence>
<dbReference type="GO" id="GO:0005829">
    <property type="term" value="C:cytosol"/>
    <property type="evidence" value="ECO:0007669"/>
    <property type="project" value="TreeGrafter"/>
</dbReference>
<evidence type="ECO:0000256" key="4">
    <source>
        <dbReference type="ARBA" id="ARBA00022917"/>
    </source>
</evidence>
<protein>
    <recommendedName>
        <fullName evidence="2">methionyl-tRNA formyltransferase</fullName>
        <ecNumber evidence="2">2.1.2.9</ecNumber>
    </recommendedName>
</protein>
<dbReference type="InterPro" id="IPR041711">
    <property type="entry name" value="Met-tRNA-FMT_N"/>
</dbReference>
<dbReference type="InterPro" id="IPR005793">
    <property type="entry name" value="Formyl_trans_C"/>
</dbReference>
<dbReference type="HAMAP" id="MF_00182">
    <property type="entry name" value="Formyl_trans"/>
    <property type="match status" value="1"/>
</dbReference>
<reference evidence="7" key="1">
    <citation type="submission" date="2018-06" db="EMBL/GenBank/DDBJ databases">
        <authorList>
            <person name="Zhirakovskaya E."/>
        </authorList>
    </citation>
    <scope>NUCLEOTIDE SEQUENCE</scope>
</reference>
<keyword evidence="3 7" id="KW-0808">Transferase</keyword>
<dbReference type="Gene3D" id="3.40.50.12230">
    <property type="match status" value="1"/>
</dbReference>
<dbReference type="InterPro" id="IPR011034">
    <property type="entry name" value="Formyl_transferase-like_C_sf"/>
</dbReference>
<comment type="similarity">
    <text evidence="1">Belongs to the Fmt family.</text>
</comment>
<dbReference type="Pfam" id="PF02911">
    <property type="entry name" value="Formyl_trans_C"/>
    <property type="match status" value="1"/>
</dbReference>
<dbReference type="SUPFAM" id="SSF50486">
    <property type="entry name" value="FMT C-terminal domain-like"/>
    <property type="match status" value="1"/>
</dbReference>
<dbReference type="InterPro" id="IPR005794">
    <property type="entry name" value="Fmt"/>
</dbReference>
<evidence type="ECO:0000256" key="2">
    <source>
        <dbReference type="ARBA" id="ARBA00012261"/>
    </source>
</evidence>
<dbReference type="AlphaFoldDB" id="A0A3B1DF38"/>
<dbReference type="SUPFAM" id="SSF53328">
    <property type="entry name" value="Formyltransferase"/>
    <property type="match status" value="1"/>
</dbReference>
<name>A0A3B1DF38_9ZZZZ</name>
<evidence type="ECO:0000256" key="1">
    <source>
        <dbReference type="ARBA" id="ARBA00010699"/>
    </source>
</evidence>
<feature type="domain" description="Formyl transferase N-terminal" evidence="5">
    <location>
        <begin position="4"/>
        <end position="180"/>
    </location>
</feature>
<evidence type="ECO:0000259" key="6">
    <source>
        <dbReference type="Pfam" id="PF02911"/>
    </source>
</evidence>
<dbReference type="CDD" id="cd08646">
    <property type="entry name" value="FMT_core_Met-tRNA-FMT_N"/>
    <property type="match status" value="1"/>
</dbReference>
<keyword evidence="4" id="KW-0648">Protein biosynthesis</keyword>
<evidence type="ECO:0000313" key="7">
    <source>
        <dbReference type="EMBL" id="VAX40949.1"/>
    </source>
</evidence>
<dbReference type="EC" id="2.1.2.9" evidence="2"/>
<accession>A0A3B1DF38</accession>
<sequence length="320" mass="35236">MSLKIVMMATGEFALPAFKGLYETHHQMVGLYTQPDRTGRGHHTHANLLKEFAREKGTNVFQPSNINKPNALETLRSLNADIFVVAAYGQILSSELLGIPRLGAINLHGSILPRHRGAAPVHYAILSGDKETGVTIFQIEPKVDAGGILGIVTTKIASDETTGVLHDRLAELSFPLLSKVLTDLEQGKATRTQQEIATVTLAPKMTKAFGQIDWNQSAFDVANHIRAMDPWPSAFTFLHRPDTPPLRLIVTSASLIAEEQKKNQNNKPGQIIVGEDQRLLVQTKEGAIEIHKLRPAGKREMTAEQFLNGHTINNEYCFGE</sequence>
<dbReference type="PANTHER" id="PTHR11138:SF5">
    <property type="entry name" value="METHIONYL-TRNA FORMYLTRANSFERASE, MITOCHONDRIAL"/>
    <property type="match status" value="1"/>
</dbReference>
<evidence type="ECO:0000256" key="3">
    <source>
        <dbReference type="ARBA" id="ARBA00022679"/>
    </source>
</evidence>
<dbReference type="CDD" id="cd08704">
    <property type="entry name" value="Met_tRNA_FMT_C"/>
    <property type="match status" value="1"/>
</dbReference>
<gene>
    <name evidence="7" type="ORF">MNBD_PLANCTO02-906</name>
</gene>
<dbReference type="EMBL" id="UOGL01000497">
    <property type="protein sequence ID" value="VAX40949.1"/>
    <property type="molecule type" value="Genomic_DNA"/>
</dbReference>
<organism evidence="7">
    <name type="scientific">hydrothermal vent metagenome</name>
    <dbReference type="NCBI Taxonomy" id="652676"/>
    <lineage>
        <taxon>unclassified sequences</taxon>
        <taxon>metagenomes</taxon>
        <taxon>ecological metagenomes</taxon>
    </lineage>
</organism>
<dbReference type="InterPro" id="IPR036477">
    <property type="entry name" value="Formyl_transf_N_sf"/>
</dbReference>
<dbReference type="InterPro" id="IPR002376">
    <property type="entry name" value="Formyl_transf_N"/>
</dbReference>
<proteinExistence type="inferred from homology"/>
<feature type="domain" description="Formyl transferase C-terminal" evidence="6">
    <location>
        <begin position="204"/>
        <end position="310"/>
    </location>
</feature>
<dbReference type="PANTHER" id="PTHR11138">
    <property type="entry name" value="METHIONYL-TRNA FORMYLTRANSFERASE"/>
    <property type="match status" value="1"/>
</dbReference>
<dbReference type="Pfam" id="PF00551">
    <property type="entry name" value="Formyl_trans_N"/>
    <property type="match status" value="1"/>
</dbReference>
<dbReference type="NCBIfam" id="TIGR00460">
    <property type="entry name" value="fmt"/>
    <property type="match status" value="1"/>
</dbReference>